<dbReference type="InterPro" id="IPR041664">
    <property type="entry name" value="AAA_16"/>
</dbReference>
<dbReference type="Pfam" id="PF13191">
    <property type="entry name" value="AAA_16"/>
    <property type="match status" value="1"/>
</dbReference>
<feature type="domain" description="Orc1-like AAA ATPase" evidence="3">
    <location>
        <begin position="177"/>
        <end position="313"/>
    </location>
</feature>
<evidence type="ECO:0000256" key="1">
    <source>
        <dbReference type="ARBA" id="ARBA00022741"/>
    </source>
</evidence>
<reference evidence="4 5" key="1">
    <citation type="submission" date="2019-01" db="EMBL/GenBank/DDBJ databases">
        <authorList>
            <person name="Chen W.-M."/>
        </authorList>
    </citation>
    <scope>NUCLEOTIDE SEQUENCE [LARGE SCALE GENOMIC DNA]</scope>
    <source>
        <strain evidence="4 5">ICH-3</strain>
    </source>
</reference>
<keyword evidence="2" id="KW-0067">ATP-binding</keyword>
<dbReference type="Proteomes" id="UP000288178">
    <property type="component" value="Unassembled WGS sequence"/>
</dbReference>
<dbReference type="AlphaFoldDB" id="A0A437JZY4"/>
<evidence type="ECO:0000313" key="4">
    <source>
        <dbReference type="EMBL" id="RVT53629.1"/>
    </source>
</evidence>
<dbReference type="RefSeq" id="WP_128194980.1">
    <property type="nucleotide sequence ID" value="NZ_SACT01000001.1"/>
</dbReference>
<evidence type="ECO:0000313" key="5">
    <source>
        <dbReference type="Proteomes" id="UP000288178"/>
    </source>
</evidence>
<dbReference type="EMBL" id="SACT01000001">
    <property type="protein sequence ID" value="RVT53629.1"/>
    <property type="molecule type" value="Genomic_DNA"/>
</dbReference>
<evidence type="ECO:0000256" key="2">
    <source>
        <dbReference type="ARBA" id="ARBA00022840"/>
    </source>
</evidence>
<sequence>MSPGLGTTTSPTAGRWRVTFEDVVRVHDDGQVHPVATRKALALLVVLVIDGATSRSHLARLLWPDVAPDAARRNLRREVYRWRQAGLPLQDLDGQRLGLAAGAVAVDRPPGRGRWVEPLIGVAGEDFDDWLAQHVGATPAATSSAPRGPWRAAPLQEPAAADIPAPGAPPFVARVAWLRAIDDAWAAGRSVVLAGPPGIGKTRLALEAAARHGAVLHVAARPEDADAPFAAAIRGLRALREAAPDVVLPPWVLETLAVVMPDWAPDGSAPIPPGDDWPARLAAAGAVALRRLAADNFNVLVFDDWQWVDPESARWWIQLDAADAMQTPADPLPLRLVAHRVGALQPAVLAHLRSVCDSGQAVRLVLDDWSLDEVGQLVAGGLGALAPDLAMKLHASTGGHPLFVLETLRWLQATGQLSAAGTEAVTPATVRLPPSVHDAVRARVHALGAVAAEVLQAASLAVPPLRARALAVVTGVAVDAVEAVLAHATAAGLLVDGGAGLRFTHDLVRESLGESTPVPRRERWHAAWALRAAADGAAPAQVAAHWDAAGDATAAREWHVRAAEQAQRVHALPQALVHWRAALAAAPATAAAVPWWLQCADVLARLDDVAGADAALREAALAADAVPPLRRRVRALQAQLWARSGRLDDAEALLAQVQPDAGEGLHPVLAVTAAEIAQRRGQLDRAVALCSQAAAQWPDEPGALPAIADALHGVARAAAQSGDFATGQQACERGLALLRAVDAPAVASALLSMLGVVQIWRGERDAARETLVRAADAARRGGHPNTRRMALLNLAKLHSDAGEIAACLSMLDELDRLPPAADAVRGELFVAQVRWFAGWLAGDLAACGDQQPRLLALAEATADAYARLSTLQLVVDLPLLCGDLAEAGALLERAQTDPGLPQTGPIRTMVDNKRAWWLLRAGRPADALTLLGAAPPADLDEARLLRTAVQAGALRALGRPTEALDAVQAVALDAGGSGDSLARWLAEWWRCAHATGVAPPPAMQTATHALLAGTRAPAVDRQALRDAMAGVLTSTASAG</sequence>
<keyword evidence="1" id="KW-0547">Nucleotide-binding</keyword>
<comment type="caution">
    <text evidence="4">The sequence shown here is derived from an EMBL/GenBank/DDBJ whole genome shotgun (WGS) entry which is preliminary data.</text>
</comment>
<dbReference type="GO" id="GO:0004016">
    <property type="term" value="F:adenylate cyclase activity"/>
    <property type="evidence" value="ECO:0007669"/>
    <property type="project" value="TreeGrafter"/>
</dbReference>
<keyword evidence="5" id="KW-1185">Reference proteome</keyword>
<dbReference type="SUPFAM" id="SSF52540">
    <property type="entry name" value="P-loop containing nucleoside triphosphate hydrolases"/>
    <property type="match status" value="1"/>
</dbReference>
<name>A0A437JZY4_9BURK</name>
<accession>A0A437JZY4</accession>
<dbReference type="PANTHER" id="PTHR16305">
    <property type="entry name" value="TESTICULAR SOLUBLE ADENYLYL CYCLASE"/>
    <property type="match status" value="1"/>
</dbReference>
<dbReference type="InterPro" id="IPR027417">
    <property type="entry name" value="P-loop_NTPase"/>
</dbReference>
<evidence type="ECO:0000259" key="3">
    <source>
        <dbReference type="Pfam" id="PF13191"/>
    </source>
</evidence>
<dbReference type="Gene3D" id="1.10.10.10">
    <property type="entry name" value="Winged helix-like DNA-binding domain superfamily/Winged helix DNA-binding domain"/>
    <property type="match status" value="1"/>
</dbReference>
<dbReference type="GO" id="GO:0005737">
    <property type="term" value="C:cytoplasm"/>
    <property type="evidence" value="ECO:0007669"/>
    <property type="project" value="TreeGrafter"/>
</dbReference>
<protein>
    <recommendedName>
        <fullName evidence="3">Orc1-like AAA ATPase domain-containing protein</fullName>
    </recommendedName>
</protein>
<dbReference type="InterPro" id="IPR011990">
    <property type="entry name" value="TPR-like_helical_dom_sf"/>
</dbReference>
<proteinExistence type="predicted"/>
<dbReference type="GO" id="GO:0005524">
    <property type="term" value="F:ATP binding"/>
    <property type="evidence" value="ECO:0007669"/>
    <property type="project" value="UniProtKB-KW"/>
</dbReference>
<dbReference type="InterPro" id="IPR036388">
    <property type="entry name" value="WH-like_DNA-bd_sf"/>
</dbReference>
<dbReference type="OrthoDB" id="9758570at2"/>
<organism evidence="4 5">
    <name type="scientific">Rubrivivax albus</name>
    <dbReference type="NCBI Taxonomy" id="2499835"/>
    <lineage>
        <taxon>Bacteria</taxon>
        <taxon>Pseudomonadati</taxon>
        <taxon>Pseudomonadota</taxon>
        <taxon>Betaproteobacteria</taxon>
        <taxon>Burkholderiales</taxon>
        <taxon>Sphaerotilaceae</taxon>
        <taxon>Rubrivivax</taxon>
    </lineage>
</organism>
<gene>
    <name evidence="4" type="ORF">ENE75_01655</name>
</gene>
<dbReference type="SUPFAM" id="SSF48452">
    <property type="entry name" value="TPR-like"/>
    <property type="match status" value="1"/>
</dbReference>
<dbReference type="Gene3D" id="1.25.40.10">
    <property type="entry name" value="Tetratricopeptide repeat domain"/>
    <property type="match status" value="2"/>
</dbReference>
<dbReference type="PANTHER" id="PTHR16305:SF35">
    <property type="entry name" value="TRANSCRIPTIONAL ACTIVATOR DOMAIN"/>
    <property type="match status" value="1"/>
</dbReference>